<dbReference type="EMBL" id="JACHCC010000005">
    <property type="protein sequence ID" value="MBB6499927.1"/>
    <property type="molecule type" value="Genomic_DNA"/>
</dbReference>
<proteinExistence type="predicted"/>
<dbReference type="AlphaFoldDB" id="A0A7X0J3X2"/>
<dbReference type="RefSeq" id="WP_184624652.1">
    <property type="nucleotide sequence ID" value="NZ_JACHCC010000005.1"/>
</dbReference>
<evidence type="ECO:0000313" key="2">
    <source>
        <dbReference type="EMBL" id="MBB6499927.1"/>
    </source>
</evidence>
<accession>A0A7X0J3X2</accession>
<keyword evidence="1" id="KW-0732">Signal</keyword>
<sequence length="340" mass="36140">MKKTLLTLAIIGIAYTSHAQGNIIEAGSNVGIGTANPTGKLEVLGQYNGDQVVISRNVLAANEGPGITFRNIINGGTLEKIAGIESQLRSGSAGAVAGSLNLFTFLNSQKVNALSILPAGNVGIGTATPSGALEVSGQSNGDQLIISRNSLVGDEGPGITFKNIVNSGTIEKIGGIESQLRSGTTGAVAGSLNLFTFLNSAKVNALTITPGGDVGIGTSNTKGYKLAINGTMRTHSIKVETNNWPDYVFESKYELISLPELKNYIDQNKHLPELPSAQEVTKNGIDLGEMVKVQTKKIEELTLYLIEKDKQFDNLQKDNLKQQQQINELKEQFSKLLSVK</sequence>
<feature type="chain" id="PRO_5031279699" evidence="1">
    <location>
        <begin position="20"/>
        <end position="340"/>
    </location>
</feature>
<protein>
    <submittedName>
        <fullName evidence="2">Uncharacterized protein</fullName>
    </submittedName>
</protein>
<name>A0A7X0J3X2_9SPHI</name>
<comment type="caution">
    <text evidence="2">The sequence shown here is derived from an EMBL/GenBank/DDBJ whole genome shotgun (WGS) entry which is preliminary data.</text>
</comment>
<feature type="signal peptide" evidence="1">
    <location>
        <begin position="1"/>
        <end position="19"/>
    </location>
</feature>
<evidence type="ECO:0000256" key="1">
    <source>
        <dbReference type="SAM" id="SignalP"/>
    </source>
</evidence>
<gene>
    <name evidence="2" type="ORF">HDF25_002071</name>
</gene>
<reference evidence="2 3" key="1">
    <citation type="submission" date="2020-08" db="EMBL/GenBank/DDBJ databases">
        <title>Genomic Encyclopedia of Type Strains, Phase IV (KMG-V): Genome sequencing to study the core and pangenomes of soil and plant-associated prokaryotes.</title>
        <authorList>
            <person name="Whitman W."/>
        </authorList>
    </citation>
    <scope>NUCLEOTIDE SEQUENCE [LARGE SCALE GENOMIC DNA]</scope>
    <source>
        <strain evidence="2 3">M2T3</strain>
    </source>
</reference>
<evidence type="ECO:0000313" key="3">
    <source>
        <dbReference type="Proteomes" id="UP000521017"/>
    </source>
</evidence>
<organism evidence="2 3">
    <name type="scientific">Pedobacter cryoconitis</name>
    <dbReference type="NCBI Taxonomy" id="188932"/>
    <lineage>
        <taxon>Bacteria</taxon>
        <taxon>Pseudomonadati</taxon>
        <taxon>Bacteroidota</taxon>
        <taxon>Sphingobacteriia</taxon>
        <taxon>Sphingobacteriales</taxon>
        <taxon>Sphingobacteriaceae</taxon>
        <taxon>Pedobacter</taxon>
    </lineage>
</organism>
<dbReference type="Proteomes" id="UP000521017">
    <property type="component" value="Unassembled WGS sequence"/>
</dbReference>